<dbReference type="SUPFAM" id="SSF52172">
    <property type="entry name" value="CheY-like"/>
    <property type="match status" value="1"/>
</dbReference>
<dbReference type="InterPro" id="IPR001789">
    <property type="entry name" value="Sig_transdc_resp-reg_receiver"/>
</dbReference>
<protein>
    <recommendedName>
        <fullName evidence="2">Phosphate regulon transcriptional regulatory protein PhoB</fullName>
    </recommendedName>
</protein>
<evidence type="ECO:0000256" key="10">
    <source>
        <dbReference type="ARBA" id="ARBA00023159"/>
    </source>
</evidence>
<evidence type="ECO:0000256" key="8">
    <source>
        <dbReference type="ARBA" id="ARBA00023015"/>
    </source>
</evidence>
<dbReference type="CDD" id="cd17618">
    <property type="entry name" value="REC_OmpR_PhoB"/>
    <property type="match status" value="1"/>
</dbReference>
<comment type="subcellular location">
    <subcellularLocation>
        <location evidence="1">Cytoplasm</location>
    </subcellularLocation>
</comment>
<sequence length="231" mass="26439">MDNSLILLVEDEAAIREMLQFSLGRAGFEMIMANEVNTAKKCMQQQIPDIILLDWMLPGISGIEFAKQLRKNEKTSQIPIIMITARTEEDDMVLALEAGADDYITKPFSTKELVARIKSVLRRSKPDSGGEIIKVENLVLDPVSQRVTIDNKSVNLGPLEYRLLHFFMTHTERVFSRSQLLDFIWGENVYIDERTVDVHIRRLRKVISVSACDRFVQTVRGSGYRFSTKEN</sequence>
<organism evidence="15">
    <name type="scientific">hydrothermal vent metagenome</name>
    <dbReference type="NCBI Taxonomy" id="652676"/>
    <lineage>
        <taxon>unclassified sequences</taxon>
        <taxon>metagenomes</taxon>
        <taxon>ecological metagenomes</taxon>
    </lineage>
</organism>
<dbReference type="EMBL" id="UOFS01000033">
    <property type="protein sequence ID" value="VAW97345.1"/>
    <property type="molecule type" value="Genomic_DNA"/>
</dbReference>
<dbReference type="Gene3D" id="3.40.50.2300">
    <property type="match status" value="1"/>
</dbReference>
<evidence type="ECO:0000256" key="6">
    <source>
        <dbReference type="ARBA" id="ARBA00022592"/>
    </source>
</evidence>
<dbReference type="AlphaFoldDB" id="A0A3B0ZUW8"/>
<dbReference type="InterPro" id="IPR039420">
    <property type="entry name" value="WalR-like"/>
</dbReference>
<evidence type="ECO:0000256" key="12">
    <source>
        <dbReference type="ARBA" id="ARBA00024735"/>
    </source>
</evidence>
<keyword evidence="11" id="KW-0804">Transcription</keyword>
<dbReference type="InterPro" id="IPR036388">
    <property type="entry name" value="WH-like_DNA-bd_sf"/>
</dbReference>
<dbReference type="SMART" id="SM00448">
    <property type="entry name" value="REC"/>
    <property type="match status" value="1"/>
</dbReference>
<keyword evidence="9" id="KW-0238">DNA-binding</keyword>
<feature type="domain" description="Response regulatory" evidence="13">
    <location>
        <begin position="5"/>
        <end position="121"/>
    </location>
</feature>
<evidence type="ECO:0000256" key="9">
    <source>
        <dbReference type="ARBA" id="ARBA00023125"/>
    </source>
</evidence>
<proteinExistence type="predicted"/>
<keyword evidence="7" id="KW-0902">Two-component regulatory system</keyword>
<evidence type="ECO:0000256" key="2">
    <source>
        <dbReference type="ARBA" id="ARBA00013332"/>
    </source>
</evidence>
<dbReference type="FunFam" id="3.40.50.2300:FF:000001">
    <property type="entry name" value="DNA-binding response regulator PhoB"/>
    <property type="match status" value="1"/>
</dbReference>
<keyword evidence="5" id="KW-0597">Phosphoprotein</keyword>
<evidence type="ECO:0000256" key="4">
    <source>
        <dbReference type="ARBA" id="ARBA00022490"/>
    </source>
</evidence>
<keyword evidence="10" id="KW-0010">Activator</keyword>
<dbReference type="GO" id="GO:0032993">
    <property type="term" value="C:protein-DNA complex"/>
    <property type="evidence" value="ECO:0007669"/>
    <property type="project" value="TreeGrafter"/>
</dbReference>
<dbReference type="PANTHER" id="PTHR48111:SF40">
    <property type="entry name" value="PHOSPHATE REGULON TRANSCRIPTIONAL REGULATORY PROTEIN PHOB"/>
    <property type="match status" value="1"/>
</dbReference>
<keyword evidence="4" id="KW-0963">Cytoplasm</keyword>
<dbReference type="Gene3D" id="6.10.250.690">
    <property type="match status" value="1"/>
</dbReference>
<dbReference type="GO" id="GO:0006817">
    <property type="term" value="P:phosphate ion transport"/>
    <property type="evidence" value="ECO:0007669"/>
    <property type="project" value="UniProtKB-KW"/>
</dbReference>
<dbReference type="NCBIfam" id="TIGR02154">
    <property type="entry name" value="PhoB"/>
    <property type="match status" value="1"/>
</dbReference>
<dbReference type="InterPro" id="IPR001867">
    <property type="entry name" value="OmpR/PhoB-type_DNA-bd"/>
</dbReference>
<evidence type="ECO:0000256" key="5">
    <source>
        <dbReference type="ARBA" id="ARBA00022553"/>
    </source>
</evidence>
<dbReference type="GO" id="GO:0000156">
    <property type="term" value="F:phosphorelay response regulator activity"/>
    <property type="evidence" value="ECO:0007669"/>
    <property type="project" value="InterPro"/>
</dbReference>
<dbReference type="InterPro" id="IPR011879">
    <property type="entry name" value="Sig_transdc_resp-reg_PhoB"/>
</dbReference>
<dbReference type="FunFam" id="1.10.10.10:FF:000011">
    <property type="entry name" value="Phosphate regulon transcriptional regulator PhoB"/>
    <property type="match status" value="1"/>
</dbReference>
<keyword evidence="8" id="KW-0805">Transcription regulation</keyword>
<dbReference type="GO" id="GO:0006355">
    <property type="term" value="P:regulation of DNA-templated transcription"/>
    <property type="evidence" value="ECO:0007669"/>
    <property type="project" value="InterPro"/>
</dbReference>
<name>A0A3B0ZUW8_9ZZZZ</name>
<dbReference type="PROSITE" id="PS50110">
    <property type="entry name" value="RESPONSE_REGULATORY"/>
    <property type="match status" value="1"/>
</dbReference>
<gene>
    <name evidence="15" type="ORF">MNBD_GAMMA22-2277</name>
</gene>
<evidence type="ECO:0000256" key="3">
    <source>
        <dbReference type="ARBA" id="ARBA00022448"/>
    </source>
</evidence>
<dbReference type="GO" id="GO:0005829">
    <property type="term" value="C:cytosol"/>
    <property type="evidence" value="ECO:0007669"/>
    <property type="project" value="TreeGrafter"/>
</dbReference>
<evidence type="ECO:0000259" key="13">
    <source>
        <dbReference type="PROSITE" id="PS50110"/>
    </source>
</evidence>
<dbReference type="Pfam" id="PF00072">
    <property type="entry name" value="Response_reg"/>
    <property type="match status" value="1"/>
</dbReference>
<evidence type="ECO:0000256" key="7">
    <source>
        <dbReference type="ARBA" id="ARBA00023012"/>
    </source>
</evidence>
<evidence type="ECO:0000256" key="1">
    <source>
        <dbReference type="ARBA" id="ARBA00004496"/>
    </source>
</evidence>
<comment type="function">
    <text evidence="12">This protein is a positive regulator for the phosphate regulon. Transcription of this operon is positively regulated by PhoB and PhoR when phosphate is limited.</text>
</comment>
<keyword evidence="6" id="KW-0592">Phosphate transport</keyword>
<evidence type="ECO:0000259" key="14">
    <source>
        <dbReference type="PROSITE" id="PS51755"/>
    </source>
</evidence>
<accession>A0A3B0ZUW8</accession>
<reference evidence="15" key="1">
    <citation type="submission" date="2018-06" db="EMBL/GenBank/DDBJ databases">
        <authorList>
            <person name="Zhirakovskaya E."/>
        </authorList>
    </citation>
    <scope>NUCLEOTIDE SEQUENCE</scope>
</reference>
<dbReference type="PROSITE" id="PS51755">
    <property type="entry name" value="OMPR_PHOB"/>
    <property type="match status" value="1"/>
</dbReference>
<dbReference type="SMART" id="SM00862">
    <property type="entry name" value="Trans_reg_C"/>
    <property type="match status" value="1"/>
</dbReference>
<dbReference type="InterPro" id="IPR011006">
    <property type="entry name" value="CheY-like_superfamily"/>
</dbReference>
<dbReference type="GO" id="GO:0000976">
    <property type="term" value="F:transcription cis-regulatory region binding"/>
    <property type="evidence" value="ECO:0007669"/>
    <property type="project" value="TreeGrafter"/>
</dbReference>
<evidence type="ECO:0000256" key="11">
    <source>
        <dbReference type="ARBA" id="ARBA00023163"/>
    </source>
</evidence>
<dbReference type="PANTHER" id="PTHR48111">
    <property type="entry name" value="REGULATOR OF RPOS"/>
    <property type="match status" value="1"/>
</dbReference>
<feature type="domain" description="OmpR/PhoB-type" evidence="14">
    <location>
        <begin position="130"/>
        <end position="228"/>
    </location>
</feature>
<evidence type="ECO:0000313" key="15">
    <source>
        <dbReference type="EMBL" id="VAW97345.1"/>
    </source>
</evidence>
<dbReference type="Gene3D" id="1.10.10.10">
    <property type="entry name" value="Winged helix-like DNA-binding domain superfamily/Winged helix DNA-binding domain"/>
    <property type="match status" value="1"/>
</dbReference>
<dbReference type="Pfam" id="PF00486">
    <property type="entry name" value="Trans_reg_C"/>
    <property type="match status" value="1"/>
</dbReference>
<keyword evidence="3" id="KW-0813">Transport</keyword>
<dbReference type="CDD" id="cd00383">
    <property type="entry name" value="trans_reg_C"/>
    <property type="match status" value="1"/>
</dbReference>